<evidence type="ECO:0000256" key="7">
    <source>
        <dbReference type="SAM" id="MobiDB-lite"/>
    </source>
</evidence>
<feature type="binding site" evidence="4 6">
    <location>
        <position position="126"/>
    </location>
    <ligand>
        <name>substrate</name>
    </ligand>
</feature>
<dbReference type="PRINTS" id="PR00992">
    <property type="entry name" value="ALARACEMASE"/>
</dbReference>
<feature type="active site" description="Proton acceptor; specific for D-alanine" evidence="4">
    <location>
        <position position="32"/>
    </location>
</feature>
<dbReference type="GO" id="GO:0008784">
    <property type="term" value="F:alanine racemase activity"/>
    <property type="evidence" value="ECO:0007669"/>
    <property type="project" value="UniProtKB-UniRule"/>
</dbReference>
<dbReference type="InterPro" id="IPR000821">
    <property type="entry name" value="Ala_racemase"/>
</dbReference>
<evidence type="ECO:0000256" key="1">
    <source>
        <dbReference type="ARBA" id="ARBA00001933"/>
    </source>
</evidence>
<reference evidence="9" key="2">
    <citation type="journal article" date="2021" name="PeerJ">
        <title>Extensive microbial diversity within the chicken gut microbiome revealed by metagenomics and culture.</title>
        <authorList>
            <person name="Gilroy R."/>
            <person name="Ravi A."/>
            <person name="Getino M."/>
            <person name="Pursley I."/>
            <person name="Horton D.L."/>
            <person name="Alikhan N.F."/>
            <person name="Baker D."/>
            <person name="Gharbi K."/>
            <person name="Hall N."/>
            <person name="Watson M."/>
            <person name="Adriaenssens E.M."/>
            <person name="Foster-Nyarko E."/>
            <person name="Jarju S."/>
            <person name="Secka A."/>
            <person name="Antonio M."/>
            <person name="Oren A."/>
            <person name="Chaudhuri R.R."/>
            <person name="La Ragione R."/>
            <person name="Hildebrand F."/>
            <person name="Pallen M.J."/>
        </authorList>
    </citation>
    <scope>NUCLEOTIDE SEQUENCE</scope>
    <source>
        <strain evidence="9">1063</strain>
    </source>
</reference>
<dbReference type="EMBL" id="DVMN01000038">
    <property type="protein sequence ID" value="HIU21040.1"/>
    <property type="molecule type" value="Genomic_DNA"/>
</dbReference>
<sequence>MNLLSEVDLGVIRRNVEAVRRKTRVRVLVMVKADAYGHGMTAVARALEGTADRFGVATPEEGVELRKNGISTPVLVAVCRPCELAAAARYGLTVAVADPETLRAVADMPREARPAFHLKFDTGMHRLGFPSSDAGAVAEFLYEREISPEGVYSHFREPDAGQLAEFGKAAKVFKARFPDVTAHIASSSSLGMAGAAYDMVRIGHAAYDGAMSVTSRVIAVREAKAGECVGYGHFRLARDTSLAVVFGGYFDGVYRESPSPVVINGKICPVVGSVCMDMFAVDAGGTEARTGDEAVLLGGALSASYVAAARGTSDYEVMTCWHGRVERKYVDEKGSTAASECRGGSDERRGKGMGV</sequence>
<evidence type="ECO:0000256" key="3">
    <source>
        <dbReference type="ARBA" id="ARBA00023235"/>
    </source>
</evidence>
<comment type="similarity">
    <text evidence="4">Belongs to the alanine racemase family.</text>
</comment>
<comment type="caution">
    <text evidence="9">The sequence shown here is derived from an EMBL/GenBank/DDBJ whole genome shotgun (WGS) entry which is preliminary data.</text>
</comment>
<dbReference type="Pfam" id="PF01168">
    <property type="entry name" value="Ala_racemase_N"/>
    <property type="match status" value="1"/>
</dbReference>
<proteinExistence type="inferred from homology"/>
<dbReference type="AlphaFoldDB" id="A0A9D1HTI7"/>
<comment type="catalytic activity">
    <reaction evidence="4">
        <text>L-alanine = D-alanine</text>
        <dbReference type="Rhea" id="RHEA:20249"/>
        <dbReference type="ChEBI" id="CHEBI:57416"/>
        <dbReference type="ChEBI" id="CHEBI:57972"/>
        <dbReference type="EC" id="5.1.1.1"/>
    </reaction>
</comment>
<keyword evidence="2 4" id="KW-0663">Pyridoxal phosphate</keyword>
<dbReference type="GO" id="GO:0030632">
    <property type="term" value="P:D-alanine biosynthetic process"/>
    <property type="evidence" value="ECO:0007669"/>
    <property type="project" value="UniProtKB-UniRule"/>
</dbReference>
<accession>A0A9D1HTI7</accession>
<dbReference type="Gene3D" id="3.20.20.10">
    <property type="entry name" value="Alanine racemase"/>
    <property type="match status" value="1"/>
</dbReference>
<dbReference type="EC" id="5.1.1.1" evidence="4"/>
<evidence type="ECO:0000313" key="10">
    <source>
        <dbReference type="Proteomes" id="UP000824088"/>
    </source>
</evidence>
<keyword evidence="3 4" id="KW-0413">Isomerase</keyword>
<dbReference type="InterPro" id="IPR011079">
    <property type="entry name" value="Ala_racemase_C"/>
</dbReference>
<feature type="modified residue" description="N6-(pyridoxal phosphate)lysine" evidence="4 5">
    <location>
        <position position="32"/>
    </location>
</feature>
<dbReference type="CDD" id="cd00430">
    <property type="entry name" value="PLPDE_III_AR"/>
    <property type="match status" value="1"/>
</dbReference>
<reference evidence="9" key="1">
    <citation type="submission" date="2020-10" db="EMBL/GenBank/DDBJ databases">
        <authorList>
            <person name="Gilroy R."/>
        </authorList>
    </citation>
    <scope>NUCLEOTIDE SEQUENCE</scope>
    <source>
        <strain evidence="9">1063</strain>
    </source>
</reference>
<dbReference type="Pfam" id="PF00842">
    <property type="entry name" value="Ala_racemase_C"/>
    <property type="match status" value="1"/>
</dbReference>
<comment type="pathway">
    <text evidence="4">Amino-acid biosynthesis; D-alanine biosynthesis; D-alanine from L-alanine: step 1/1.</text>
</comment>
<dbReference type="SMART" id="SM01005">
    <property type="entry name" value="Ala_racemase_C"/>
    <property type="match status" value="1"/>
</dbReference>
<protein>
    <recommendedName>
        <fullName evidence="4">Alanine racemase</fullName>
        <ecNumber evidence="4">5.1.1.1</ecNumber>
    </recommendedName>
</protein>
<organism evidence="9 10">
    <name type="scientific">Candidatus Limadaptatus stercorigallinarum</name>
    <dbReference type="NCBI Taxonomy" id="2840845"/>
    <lineage>
        <taxon>Bacteria</taxon>
        <taxon>Bacillati</taxon>
        <taxon>Bacillota</taxon>
        <taxon>Clostridia</taxon>
        <taxon>Eubacteriales</taxon>
        <taxon>Candidatus Limadaptatus</taxon>
    </lineage>
</organism>
<dbReference type="HAMAP" id="MF_01201">
    <property type="entry name" value="Ala_racemase"/>
    <property type="match status" value="1"/>
</dbReference>
<feature type="region of interest" description="Disordered" evidence="7">
    <location>
        <begin position="336"/>
        <end position="355"/>
    </location>
</feature>
<evidence type="ECO:0000256" key="5">
    <source>
        <dbReference type="PIRSR" id="PIRSR600821-50"/>
    </source>
</evidence>
<dbReference type="PANTHER" id="PTHR30511:SF0">
    <property type="entry name" value="ALANINE RACEMASE, CATABOLIC-RELATED"/>
    <property type="match status" value="1"/>
</dbReference>
<dbReference type="SUPFAM" id="SSF51419">
    <property type="entry name" value="PLP-binding barrel"/>
    <property type="match status" value="1"/>
</dbReference>
<comment type="function">
    <text evidence="4">Catalyzes the interconversion of L-alanine and D-alanine. May also act on other amino acids.</text>
</comment>
<dbReference type="PANTHER" id="PTHR30511">
    <property type="entry name" value="ALANINE RACEMASE"/>
    <property type="match status" value="1"/>
</dbReference>
<dbReference type="GO" id="GO:0005829">
    <property type="term" value="C:cytosol"/>
    <property type="evidence" value="ECO:0007669"/>
    <property type="project" value="TreeGrafter"/>
</dbReference>
<dbReference type="SUPFAM" id="SSF50621">
    <property type="entry name" value="Alanine racemase C-terminal domain-like"/>
    <property type="match status" value="1"/>
</dbReference>
<feature type="compositionally biased region" description="Basic and acidic residues" evidence="7">
    <location>
        <begin position="343"/>
        <end position="355"/>
    </location>
</feature>
<feature type="binding site" evidence="4 6">
    <location>
        <position position="276"/>
    </location>
    <ligand>
        <name>substrate</name>
    </ligand>
</feature>
<feature type="domain" description="Alanine racemase C-terminal" evidence="8">
    <location>
        <begin position="210"/>
        <end position="330"/>
    </location>
</feature>
<dbReference type="GO" id="GO:0030170">
    <property type="term" value="F:pyridoxal phosphate binding"/>
    <property type="evidence" value="ECO:0007669"/>
    <property type="project" value="UniProtKB-UniRule"/>
</dbReference>
<dbReference type="InterPro" id="IPR029066">
    <property type="entry name" value="PLP-binding_barrel"/>
</dbReference>
<evidence type="ECO:0000259" key="8">
    <source>
        <dbReference type="SMART" id="SM01005"/>
    </source>
</evidence>
<evidence type="ECO:0000256" key="2">
    <source>
        <dbReference type="ARBA" id="ARBA00022898"/>
    </source>
</evidence>
<evidence type="ECO:0000313" key="9">
    <source>
        <dbReference type="EMBL" id="HIU21040.1"/>
    </source>
</evidence>
<dbReference type="Proteomes" id="UP000824088">
    <property type="component" value="Unassembled WGS sequence"/>
</dbReference>
<dbReference type="NCBIfam" id="TIGR00492">
    <property type="entry name" value="alr"/>
    <property type="match status" value="1"/>
</dbReference>
<dbReference type="InterPro" id="IPR001608">
    <property type="entry name" value="Ala_racemase_N"/>
</dbReference>
<feature type="active site" description="Proton acceptor; specific for L-alanine" evidence="4">
    <location>
        <position position="231"/>
    </location>
</feature>
<evidence type="ECO:0000256" key="6">
    <source>
        <dbReference type="PIRSR" id="PIRSR600821-52"/>
    </source>
</evidence>
<comment type="cofactor">
    <cofactor evidence="1 4 5">
        <name>pyridoxal 5'-phosphate</name>
        <dbReference type="ChEBI" id="CHEBI:597326"/>
    </cofactor>
</comment>
<dbReference type="InterPro" id="IPR009006">
    <property type="entry name" value="Ala_racemase/Decarboxylase_C"/>
</dbReference>
<name>A0A9D1HTI7_9FIRM</name>
<evidence type="ECO:0000256" key="4">
    <source>
        <dbReference type="HAMAP-Rule" id="MF_01201"/>
    </source>
</evidence>
<gene>
    <name evidence="9" type="primary">alr</name>
    <name evidence="9" type="ORF">IAD51_02215</name>
</gene>
<dbReference type="Gene3D" id="2.40.37.10">
    <property type="entry name" value="Lyase, Ornithine Decarboxylase, Chain A, domain 1"/>
    <property type="match status" value="1"/>
</dbReference>